<dbReference type="OMA" id="SRIRTCF"/>
<protein>
    <submittedName>
        <fullName evidence="1">Uncharacterized protein</fullName>
    </submittedName>
</protein>
<organism evidence="1 2">
    <name type="scientific">Theobroma cacao</name>
    <name type="common">Cacao</name>
    <name type="synonym">Cocoa</name>
    <dbReference type="NCBI Taxonomy" id="3641"/>
    <lineage>
        <taxon>Eukaryota</taxon>
        <taxon>Viridiplantae</taxon>
        <taxon>Streptophyta</taxon>
        <taxon>Embryophyta</taxon>
        <taxon>Tracheophyta</taxon>
        <taxon>Spermatophyta</taxon>
        <taxon>Magnoliopsida</taxon>
        <taxon>eudicotyledons</taxon>
        <taxon>Gunneridae</taxon>
        <taxon>Pentapetalae</taxon>
        <taxon>rosids</taxon>
        <taxon>malvids</taxon>
        <taxon>Malvales</taxon>
        <taxon>Malvaceae</taxon>
        <taxon>Byttnerioideae</taxon>
        <taxon>Theobroma</taxon>
    </lineage>
</organism>
<evidence type="ECO:0000313" key="1">
    <source>
        <dbReference type="EMBL" id="EOY13575.1"/>
    </source>
</evidence>
<dbReference type="InParanoid" id="A0A061F883"/>
<keyword evidence="2" id="KW-1185">Reference proteome</keyword>
<dbReference type="AlphaFoldDB" id="A0A061F883"/>
<name>A0A061F883_THECC</name>
<proteinExistence type="predicted"/>
<dbReference type="EMBL" id="CM001885">
    <property type="protein sequence ID" value="EOY13575.1"/>
    <property type="molecule type" value="Genomic_DNA"/>
</dbReference>
<evidence type="ECO:0000313" key="2">
    <source>
        <dbReference type="Proteomes" id="UP000026915"/>
    </source>
</evidence>
<sequence>MAKGNPSHSLTIHSKISFTDGTFRTPRPTFSKNKFMDSSFESGCTLTISQSIDIQTSTDLLVNTTLLPLLGVGLGIPTSKRENFFQTSSKINTYLLCPNCSINAATRLCSSSGKGTIFTAIAICSCNLVMLSSFETVTQITSSNRPLVSSDSLLHMCFMTVVFPIPPIPQTPIIPISSPIK</sequence>
<dbReference type="HOGENOM" id="CLU_1491628_0_0_1"/>
<dbReference type="Gramene" id="EOY13575">
    <property type="protein sequence ID" value="EOY13575"/>
    <property type="gene ID" value="TCM_032176"/>
</dbReference>
<reference evidence="1 2" key="1">
    <citation type="journal article" date="2013" name="Genome Biol.">
        <title>The genome sequence of the most widely cultivated cacao type and its use to identify candidate genes regulating pod color.</title>
        <authorList>
            <person name="Motamayor J.C."/>
            <person name="Mockaitis K."/>
            <person name="Schmutz J."/>
            <person name="Haiminen N."/>
            <person name="Iii D.L."/>
            <person name="Cornejo O."/>
            <person name="Findley S.D."/>
            <person name="Zheng P."/>
            <person name="Utro F."/>
            <person name="Royaert S."/>
            <person name="Saski C."/>
            <person name="Jenkins J."/>
            <person name="Podicheti R."/>
            <person name="Zhao M."/>
            <person name="Scheffler B.E."/>
            <person name="Stack J.C."/>
            <person name="Feltus F.A."/>
            <person name="Mustiga G.M."/>
            <person name="Amores F."/>
            <person name="Phillips W."/>
            <person name="Marelli J.P."/>
            <person name="May G.D."/>
            <person name="Shapiro H."/>
            <person name="Ma J."/>
            <person name="Bustamante C.D."/>
            <person name="Schnell R.J."/>
            <person name="Main D."/>
            <person name="Gilbert D."/>
            <person name="Parida L."/>
            <person name="Kuhn D.N."/>
        </authorList>
    </citation>
    <scope>NUCLEOTIDE SEQUENCE [LARGE SCALE GENOMIC DNA]</scope>
    <source>
        <strain evidence="2">cv. Matina 1-6</strain>
    </source>
</reference>
<gene>
    <name evidence="1" type="ORF">TCM_032176</name>
</gene>
<dbReference type="Proteomes" id="UP000026915">
    <property type="component" value="Chromosome 7"/>
</dbReference>
<accession>A0A061F883</accession>